<gene>
    <name evidence="2" type="ORF">HXW75_09810</name>
</gene>
<reference evidence="2" key="2">
    <citation type="journal article" date="2021" name="BMC Microbiol.">
        <title>The diversity among the species Tetragenococcus halophilus including new isolates from a lupine seed fermentation.</title>
        <authorList>
            <person name="Link T."/>
            <person name="Vogel R.F."/>
            <person name="Ehrmann M.A."/>
        </authorList>
    </citation>
    <scope>NUCLEOTIDE SEQUENCE</scope>
    <source>
        <strain evidence="2">TMW 2.2257</strain>
    </source>
</reference>
<reference evidence="2" key="1">
    <citation type="submission" date="2020-06" db="EMBL/GenBank/DDBJ databases">
        <authorList>
            <person name="Link T."/>
            <person name="Ehrmann M."/>
        </authorList>
    </citation>
    <scope>NUCLEOTIDE SEQUENCE</scope>
    <source>
        <strain evidence="2">TMW 2.2257</strain>
    </source>
</reference>
<feature type="compositionally biased region" description="Basic and acidic residues" evidence="1">
    <location>
        <begin position="203"/>
        <end position="219"/>
    </location>
</feature>
<proteinExistence type="predicted"/>
<name>A0AB35HRM4_TETHA</name>
<dbReference type="EMBL" id="JACACB010000032">
    <property type="protein sequence ID" value="MCO8298766.1"/>
    <property type="molecule type" value="Genomic_DNA"/>
</dbReference>
<dbReference type="Proteomes" id="UP001057280">
    <property type="component" value="Unassembled WGS sequence"/>
</dbReference>
<evidence type="ECO:0008006" key="4">
    <source>
        <dbReference type="Google" id="ProtNLM"/>
    </source>
</evidence>
<organism evidence="2 3">
    <name type="scientific">Tetragenococcus halophilus</name>
    <name type="common">Pediococcus halophilus</name>
    <dbReference type="NCBI Taxonomy" id="51669"/>
    <lineage>
        <taxon>Bacteria</taxon>
        <taxon>Bacillati</taxon>
        <taxon>Bacillota</taxon>
        <taxon>Bacilli</taxon>
        <taxon>Lactobacillales</taxon>
        <taxon>Enterococcaceae</taxon>
        <taxon>Tetragenococcus</taxon>
    </lineage>
</organism>
<evidence type="ECO:0000313" key="2">
    <source>
        <dbReference type="EMBL" id="MCO8298766.1"/>
    </source>
</evidence>
<protein>
    <recommendedName>
        <fullName evidence="4">DUF3801 domain-containing protein</fullName>
    </recommendedName>
</protein>
<feature type="region of interest" description="Disordered" evidence="1">
    <location>
        <begin position="157"/>
        <end position="219"/>
    </location>
</feature>
<evidence type="ECO:0000313" key="3">
    <source>
        <dbReference type="Proteomes" id="UP001057280"/>
    </source>
</evidence>
<feature type="compositionally biased region" description="Basic and acidic residues" evidence="1">
    <location>
        <begin position="174"/>
        <end position="188"/>
    </location>
</feature>
<dbReference type="RefSeq" id="WP_253210306.1">
    <property type="nucleotide sequence ID" value="NZ_JACACB010000032.1"/>
</dbReference>
<sequence length="219" mass="25460">MINENTVLTEEEVSLVDELKNNINISQERVYNVYDLECTCYLVKGSDGNKHTFAIKENSIEEDHVNSYKSALKNIPAIKKEDINPLVTDQIEKMQKEYYREALTEGTILFNHAVDDTLLSKVSSTTQNFVINKQINELKELPNHQLNKIYKNKEAELAPNKIESPAKSSKNQKKNTEKLLEATKETIQKRAQQMLKKNSHQYNDVKRYNKQTEEQQIKR</sequence>
<dbReference type="AlphaFoldDB" id="A0AB35HRM4"/>
<comment type="caution">
    <text evidence="2">The sequence shown here is derived from an EMBL/GenBank/DDBJ whole genome shotgun (WGS) entry which is preliminary data.</text>
</comment>
<evidence type="ECO:0000256" key="1">
    <source>
        <dbReference type="SAM" id="MobiDB-lite"/>
    </source>
</evidence>
<accession>A0AB35HRM4</accession>